<feature type="transmembrane region" description="Helical" evidence="1">
    <location>
        <begin position="99"/>
        <end position="119"/>
    </location>
</feature>
<evidence type="ECO:0000256" key="1">
    <source>
        <dbReference type="SAM" id="Phobius"/>
    </source>
</evidence>
<protein>
    <submittedName>
        <fullName evidence="2 4">Uncharacterized protein</fullName>
    </submittedName>
</protein>
<evidence type="ECO:0000313" key="3">
    <source>
        <dbReference type="Proteomes" id="UP000050794"/>
    </source>
</evidence>
<sequence length="149" mass="17751">MEMPKKQTDMRFHKSTKVSLINLKGKSENSLSFQTRNTCIVVKIDHGFHSEPHLAPFGFHIELNREKYLRRRHEIRREKITRLLHWFVIFHHNFGIRHVILVLLLACYSLIGGYVFNAIESPQEIMVSDRPSKKKRNYEKQWCSIFACQ</sequence>
<organism evidence="3 4">
    <name type="scientific">Toxocara canis</name>
    <name type="common">Canine roundworm</name>
    <dbReference type="NCBI Taxonomy" id="6265"/>
    <lineage>
        <taxon>Eukaryota</taxon>
        <taxon>Metazoa</taxon>
        <taxon>Ecdysozoa</taxon>
        <taxon>Nematoda</taxon>
        <taxon>Chromadorea</taxon>
        <taxon>Rhabditida</taxon>
        <taxon>Spirurina</taxon>
        <taxon>Ascaridomorpha</taxon>
        <taxon>Ascaridoidea</taxon>
        <taxon>Toxocaridae</taxon>
        <taxon>Toxocara</taxon>
    </lineage>
</organism>
<evidence type="ECO:0000313" key="4">
    <source>
        <dbReference type="WBParaSite" id="TCNE_0000085901-mRNA-1"/>
    </source>
</evidence>
<reference evidence="4" key="1">
    <citation type="submission" date="2016-06" db="UniProtKB">
        <authorList>
            <consortium name="WormBaseParasite"/>
        </authorList>
    </citation>
    <scope>IDENTIFICATION</scope>
</reference>
<dbReference type="AlphaFoldDB" id="A0A183TX90"/>
<reference evidence="2 3" key="2">
    <citation type="submission" date="2018-11" db="EMBL/GenBank/DDBJ databases">
        <authorList>
            <consortium name="Pathogen Informatics"/>
        </authorList>
    </citation>
    <scope>NUCLEOTIDE SEQUENCE [LARGE SCALE GENOMIC DNA]</scope>
</reference>
<dbReference type="Gene3D" id="1.10.287.70">
    <property type="match status" value="1"/>
</dbReference>
<keyword evidence="1" id="KW-0812">Transmembrane</keyword>
<keyword evidence="1" id="KW-0472">Membrane</keyword>
<keyword evidence="1" id="KW-1133">Transmembrane helix</keyword>
<evidence type="ECO:0000313" key="2">
    <source>
        <dbReference type="EMBL" id="VDM24984.1"/>
    </source>
</evidence>
<dbReference type="WBParaSite" id="TCNE_0000085901-mRNA-1">
    <property type="protein sequence ID" value="TCNE_0000085901-mRNA-1"/>
    <property type="gene ID" value="TCNE_0000085901"/>
</dbReference>
<dbReference type="EMBL" id="UYWY01000503">
    <property type="protein sequence ID" value="VDM24984.1"/>
    <property type="molecule type" value="Genomic_DNA"/>
</dbReference>
<proteinExistence type="predicted"/>
<accession>A0A183TX90</accession>
<dbReference type="Proteomes" id="UP000050794">
    <property type="component" value="Unassembled WGS sequence"/>
</dbReference>
<name>A0A183TX90_TOXCA</name>
<gene>
    <name evidence="2" type="ORF">TCNE_LOCUS860</name>
</gene>
<keyword evidence="3" id="KW-1185">Reference proteome</keyword>